<name>A0A2A5JUE7_PSEO7</name>
<evidence type="ECO:0000313" key="3">
    <source>
        <dbReference type="Proteomes" id="UP000228621"/>
    </source>
</evidence>
<accession>A0A2A5JUE7</accession>
<sequence length="71" mass="8574">MENVLFMEKQWNEIRNIRNRLLVETDWTQVDDAPISDSKKTEFKAYRTQLRDLPNQFESPDQVVWPTKPVH</sequence>
<feature type="domain" description="Phage tail assembly chaperone-like" evidence="1">
    <location>
        <begin position="12"/>
        <end position="69"/>
    </location>
</feature>
<dbReference type="InterPro" id="IPR031893">
    <property type="entry name" value="Phage_tail_APC"/>
</dbReference>
<dbReference type="Gene3D" id="6.10.140.1310">
    <property type="match status" value="1"/>
</dbReference>
<keyword evidence="3" id="KW-1185">Reference proteome</keyword>
<comment type="caution">
    <text evidence="2">The sequence shown here is derived from an EMBL/GenBank/DDBJ whole genome shotgun (WGS) entry which is preliminary data.</text>
</comment>
<dbReference type="RefSeq" id="WP_099640733.1">
    <property type="nucleotide sequence ID" value="NZ_NKHF01000015.1"/>
</dbReference>
<dbReference type="AlphaFoldDB" id="A0A2A5JUE7"/>
<protein>
    <recommendedName>
        <fullName evidence="1">Phage tail assembly chaperone-like domain-containing protein</fullName>
    </recommendedName>
</protein>
<dbReference type="Proteomes" id="UP000228621">
    <property type="component" value="Unassembled WGS sequence"/>
</dbReference>
<evidence type="ECO:0000259" key="1">
    <source>
        <dbReference type="Pfam" id="PF16778"/>
    </source>
</evidence>
<dbReference type="EMBL" id="NKHF01000015">
    <property type="protein sequence ID" value="PCK33112.1"/>
    <property type="molecule type" value="Genomic_DNA"/>
</dbReference>
<gene>
    <name evidence="2" type="ORF">CEX98_03445</name>
</gene>
<dbReference type="Pfam" id="PF16778">
    <property type="entry name" value="Phage_tail_APC"/>
    <property type="match status" value="1"/>
</dbReference>
<proteinExistence type="predicted"/>
<evidence type="ECO:0000313" key="2">
    <source>
        <dbReference type="EMBL" id="PCK33112.1"/>
    </source>
</evidence>
<reference evidence="3" key="1">
    <citation type="journal article" date="2019" name="Genome Announc.">
        <title>Draft Genome Sequence of Pseudoalteromonas piscicida Strain 36Y ROTHPW, an Hypersaline Seawater Isolate from the South Coast of Sonora, Mexico.</title>
        <authorList>
            <person name="Sanchez-Diaz R."/>
            <person name="Molina-Garza Z.J."/>
            <person name="Cruz-Suarez L.E."/>
            <person name="Selvin J."/>
            <person name="Kiran G.S."/>
            <person name="Ibarra-Gamez J.C."/>
            <person name="Gomez-Gil B."/>
            <person name="Galaviz-Silva L."/>
        </authorList>
    </citation>
    <scope>NUCLEOTIDE SEQUENCE [LARGE SCALE GENOMIC DNA]</scope>
    <source>
        <strain evidence="3">36Y_RITHPW</strain>
    </source>
</reference>
<dbReference type="OrthoDB" id="1685143at2"/>
<organism evidence="2 3">
    <name type="scientific">Pseudoalteromonas piscicida</name>
    <dbReference type="NCBI Taxonomy" id="43662"/>
    <lineage>
        <taxon>Bacteria</taxon>
        <taxon>Pseudomonadati</taxon>
        <taxon>Pseudomonadota</taxon>
        <taxon>Gammaproteobacteria</taxon>
        <taxon>Alteromonadales</taxon>
        <taxon>Pseudoalteromonadaceae</taxon>
        <taxon>Pseudoalteromonas</taxon>
    </lineage>
</organism>